<protein>
    <recommendedName>
        <fullName evidence="7">Phosphatidylglycerol--prolipoprotein diacylglyceryl transferase</fullName>
        <ecNumber evidence="7">2.5.1.145</ecNumber>
    </recommendedName>
</protein>
<dbReference type="EMBL" id="BAAAYN010000026">
    <property type="protein sequence ID" value="GAA3389846.1"/>
    <property type="molecule type" value="Genomic_DNA"/>
</dbReference>
<dbReference type="EC" id="2.5.1.145" evidence="7"/>
<keyword evidence="4 7" id="KW-0812">Transmembrane</keyword>
<dbReference type="Proteomes" id="UP001501676">
    <property type="component" value="Unassembled WGS sequence"/>
</dbReference>
<evidence type="ECO:0000256" key="8">
    <source>
        <dbReference type="SAM" id="MobiDB-lite"/>
    </source>
</evidence>
<dbReference type="NCBIfam" id="TIGR00544">
    <property type="entry name" value="lgt"/>
    <property type="match status" value="1"/>
</dbReference>
<feature type="region of interest" description="Disordered" evidence="8">
    <location>
        <begin position="280"/>
        <end position="346"/>
    </location>
</feature>
<feature type="compositionally biased region" description="Basic and acidic residues" evidence="8">
    <location>
        <begin position="288"/>
        <end position="299"/>
    </location>
</feature>
<comment type="subcellular location">
    <subcellularLocation>
        <location evidence="7">Cell membrane</location>
        <topology evidence="7">Multi-pass membrane protein</topology>
    </subcellularLocation>
</comment>
<evidence type="ECO:0000256" key="2">
    <source>
        <dbReference type="ARBA" id="ARBA00022475"/>
    </source>
</evidence>
<dbReference type="InterPro" id="IPR001640">
    <property type="entry name" value="Lgt"/>
</dbReference>
<gene>
    <name evidence="7 9" type="primary">lgt</name>
    <name evidence="9" type="ORF">GCM10020369_41550</name>
</gene>
<keyword evidence="2 7" id="KW-1003">Cell membrane</keyword>
<evidence type="ECO:0000256" key="1">
    <source>
        <dbReference type="ARBA" id="ARBA00007150"/>
    </source>
</evidence>
<dbReference type="PANTHER" id="PTHR30589:SF0">
    <property type="entry name" value="PHOSPHATIDYLGLYCEROL--PROLIPOPROTEIN DIACYLGLYCERYL TRANSFERASE"/>
    <property type="match status" value="1"/>
</dbReference>
<comment type="pathway">
    <text evidence="7">Protein modification; lipoprotein biosynthesis (diacylglyceryl transfer).</text>
</comment>
<feature type="transmembrane region" description="Helical" evidence="7">
    <location>
        <begin position="122"/>
        <end position="140"/>
    </location>
</feature>
<dbReference type="HAMAP" id="MF_01147">
    <property type="entry name" value="Lgt"/>
    <property type="match status" value="1"/>
</dbReference>
<reference evidence="10" key="1">
    <citation type="journal article" date="2019" name="Int. J. Syst. Evol. Microbiol.">
        <title>The Global Catalogue of Microorganisms (GCM) 10K type strain sequencing project: providing services to taxonomists for standard genome sequencing and annotation.</title>
        <authorList>
            <consortium name="The Broad Institute Genomics Platform"/>
            <consortium name="The Broad Institute Genome Sequencing Center for Infectious Disease"/>
            <person name="Wu L."/>
            <person name="Ma J."/>
        </authorList>
    </citation>
    <scope>NUCLEOTIDE SEQUENCE [LARGE SCALE GENOMIC DNA]</scope>
    <source>
        <strain evidence="10">JCM 9458</strain>
    </source>
</reference>
<evidence type="ECO:0000313" key="10">
    <source>
        <dbReference type="Proteomes" id="UP001501676"/>
    </source>
</evidence>
<evidence type="ECO:0000256" key="4">
    <source>
        <dbReference type="ARBA" id="ARBA00022692"/>
    </source>
</evidence>
<feature type="transmembrane region" description="Helical" evidence="7">
    <location>
        <begin position="94"/>
        <end position="115"/>
    </location>
</feature>
<feature type="binding site" evidence="7">
    <location>
        <position position="141"/>
    </location>
    <ligand>
        <name>a 1,2-diacyl-sn-glycero-3-phospho-(1'-sn-glycerol)</name>
        <dbReference type="ChEBI" id="CHEBI:64716"/>
    </ligand>
</feature>
<comment type="catalytic activity">
    <reaction evidence="7">
        <text>L-cysteinyl-[prolipoprotein] + a 1,2-diacyl-sn-glycero-3-phospho-(1'-sn-glycerol) = an S-1,2-diacyl-sn-glyceryl-L-cysteinyl-[prolipoprotein] + sn-glycerol 1-phosphate + H(+)</text>
        <dbReference type="Rhea" id="RHEA:56712"/>
        <dbReference type="Rhea" id="RHEA-COMP:14679"/>
        <dbReference type="Rhea" id="RHEA-COMP:14680"/>
        <dbReference type="ChEBI" id="CHEBI:15378"/>
        <dbReference type="ChEBI" id="CHEBI:29950"/>
        <dbReference type="ChEBI" id="CHEBI:57685"/>
        <dbReference type="ChEBI" id="CHEBI:64716"/>
        <dbReference type="ChEBI" id="CHEBI:140658"/>
        <dbReference type="EC" id="2.5.1.145"/>
    </reaction>
</comment>
<feature type="transmembrane region" description="Helical" evidence="7">
    <location>
        <begin position="184"/>
        <end position="201"/>
    </location>
</feature>
<dbReference type="PANTHER" id="PTHR30589">
    <property type="entry name" value="PROLIPOPROTEIN DIACYLGLYCERYL TRANSFERASE"/>
    <property type="match status" value="1"/>
</dbReference>
<comment type="similarity">
    <text evidence="1 7">Belongs to the Lgt family.</text>
</comment>
<evidence type="ECO:0000313" key="9">
    <source>
        <dbReference type="EMBL" id="GAA3389846.1"/>
    </source>
</evidence>
<feature type="transmembrane region" description="Helical" evidence="7">
    <location>
        <begin position="51"/>
        <end position="74"/>
    </location>
</feature>
<dbReference type="PROSITE" id="PS01311">
    <property type="entry name" value="LGT"/>
    <property type="match status" value="1"/>
</dbReference>
<sequence length="346" mass="37289">MTLASLPSPTTSVWHVGPLPLRAYALCILAGVLIAVWVSDRRLRARGGPPGVIVDIAVWAVPFGIVGARIYHVITSPDHYFGTDGQPLDAFKIWEGGLGIWGSIAGGALGAWIACRRIGLPLRILGDVVAPGIVLAQAVGRLGNWFNNELYGRETTLPWGLRVHAMGADGRSVGELPGTYHPTFLYEALWCIGVAVLLIVAERKWRLGHGRVFALYVMGYTAGRAWIEHLRIDEAHELLGLRLNEWTAMVCFLGGLLWFVTHRGGPERLAVQEDGRLAVLDPDSGTAEDVRAKDVRAEDAESSDPDTPDDGPDGTTAEARTGADASAATRVASPEKAETDPKPERD</sequence>
<keyword evidence="10" id="KW-1185">Reference proteome</keyword>
<keyword evidence="3 7" id="KW-0808">Transferase</keyword>
<dbReference type="GO" id="GO:0016740">
    <property type="term" value="F:transferase activity"/>
    <property type="evidence" value="ECO:0007669"/>
    <property type="project" value="UniProtKB-KW"/>
</dbReference>
<evidence type="ECO:0000256" key="5">
    <source>
        <dbReference type="ARBA" id="ARBA00022989"/>
    </source>
</evidence>
<comment type="caution">
    <text evidence="9">The sequence shown here is derived from an EMBL/GenBank/DDBJ whole genome shotgun (WGS) entry which is preliminary data.</text>
</comment>
<organism evidence="9 10">
    <name type="scientific">Cryptosporangium minutisporangium</name>
    <dbReference type="NCBI Taxonomy" id="113569"/>
    <lineage>
        <taxon>Bacteria</taxon>
        <taxon>Bacillati</taxon>
        <taxon>Actinomycetota</taxon>
        <taxon>Actinomycetes</taxon>
        <taxon>Cryptosporangiales</taxon>
        <taxon>Cryptosporangiaceae</taxon>
        <taxon>Cryptosporangium</taxon>
    </lineage>
</organism>
<name>A0ABP6T106_9ACTN</name>
<feature type="transmembrane region" description="Helical" evidence="7">
    <location>
        <begin position="20"/>
        <end position="39"/>
    </location>
</feature>
<evidence type="ECO:0000256" key="7">
    <source>
        <dbReference type="HAMAP-Rule" id="MF_01147"/>
    </source>
</evidence>
<accession>A0ABP6T106</accession>
<feature type="compositionally biased region" description="Acidic residues" evidence="8">
    <location>
        <begin position="300"/>
        <end position="312"/>
    </location>
</feature>
<dbReference type="RefSeq" id="WP_345729829.1">
    <property type="nucleotide sequence ID" value="NZ_BAAAYN010000026.1"/>
</dbReference>
<proteinExistence type="inferred from homology"/>
<keyword evidence="5 7" id="KW-1133">Transmembrane helix</keyword>
<evidence type="ECO:0000256" key="3">
    <source>
        <dbReference type="ARBA" id="ARBA00022679"/>
    </source>
</evidence>
<dbReference type="Pfam" id="PF01790">
    <property type="entry name" value="LGT"/>
    <property type="match status" value="1"/>
</dbReference>
<keyword evidence="6 7" id="KW-0472">Membrane</keyword>
<evidence type="ECO:0000256" key="6">
    <source>
        <dbReference type="ARBA" id="ARBA00023136"/>
    </source>
</evidence>
<comment type="function">
    <text evidence="7">Catalyzes the transfer of the diacylglyceryl group from phosphatidylglycerol to the sulfhydryl group of the N-terminal cysteine of a prolipoprotein, the first step in the formation of mature lipoproteins.</text>
</comment>
<feature type="compositionally biased region" description="Basic and acidic residues" evidence="8">
    <location>
        <begin position="333"/>
        <end position="346"/>
    </location>
</feature>